<dbReference type="AlphaFoldDB" id="A0A7S2V2S2"/>
<protein>
    <submittedName>
        <fullName evidence="2">Uncharacterized protein</fullName>
    </submittedName>
</protein>
<evidence type="ECO:0000313" key="2">
    <source>
        <dbReference type="EMBL" id="CAD9865908.1"/>
    </source>
</evidence>
<accession>A0A7S2V2S2</accession>
<dbReference type="EMBL" id="HBHR01014607">
    <property type="protein sequence ID" value="CAD9865908.1"/>
    <property type="molecule type" value="Transcribed_RNA"/>
</dbReference>
<feature type="signal peptide" evidence="1">
    <location>
        <begin position="1"/>
        <end position="21"/>
    </location>
</feature>
<sequence>MKNNTLLVAFILLGSANVIHGRGLKFGKFLSCLSDCPFEVEEALSVSAGDPISYACVALGDDTSCLSDCSPQIHYYADSHGEEPGEAEMTPYFPCTAGPLAGTIIYEDQMTPAPDVVEDLGFEYLYEQTCFQMRCFGDDDYGIPMEFCDNATCYPATEEYASLLFDKDVVECYMGLIDNLVQSCDAGGRELSLQSNVQLSTVHKNIRRHLKLEFYS</sequence>
<proteinExistence type="predicted"/>
<reference evidence="2" key="1">
    <citation type="submission" date="2021-01" db="EMBL/GenBank/DDBJ databases">
        <authorList>
            <person name="Corre E."/>
            <person name="Pelletier E."/>
            <person name="Niang G."/>
            <person name="Scheremetjew M."/>
            <person name="Finn R."/>
            <person name="Kale V."/>
            <person name="Holt S."/>
            <person name="Cochrane G."/>
            <person name="Meng A."/>
            <person name="Brown T."/>
            <person name="Cohen L."/>
        </authorList>
    </citation>
    <scope>NUCLEOTIDE SEQUENCE</scope>
    <source>
        <strain evidence="2">CCMP1661</strain>
    </source>
</reference>
<evidence type="ECO:0000256" key="1">
    <source>
        <dbReference type="SAM" id="SignalP"/>
    </source>
</evidence>
<feature type="chain" id="PRO_5030900741" evidence="1">
    <location>
        <begin position="22"/>
        <end position="216"/>
    </location>
</feature>
<organism evidence="2">
    <name type="scientific">Fibrocapsa japonica</name>
    <dbReference type="NCBI Taxonomy" id="94617"/>
    <lineage>
        <taxon>Eukaryota</taxon>
        <taxon>Sar</taxon>
        <taxon>Stramenopiles</taxon>
        <taxon>Ochrophyta</taxon>
        <taxon>Raphidophyceae</taxon>
        <taxon>Chattonellales</taxon>
        <taxon>Chattonellaceae</taxon>
        <taxon>Fibrocapsa</taxon>
    </lineage>
</organism>
<keyword evidence="1" id="KW-0732">Signal</keyword>
<name>A0A7S2V2S2_9STRA</name>
<gene>
    <name evidence="2" type="ORF">FJAP1339_LOCUS7254</name>
</gene>